<proteinExistence type="predicted"/>
<dbReference type="PANTHER" id="PTHR32305:SF15">
    <property type="entry name" value="PROTEIN RHSA-RELATED"/>
    <property type="match status" value="1"/>
</dbReference>
<evidence type="ECO:0000259" key="4">
    <source>
        <dbReference type="Pfam" id="PF25023"/>
    </source>
</evidence>
<dbReference type="Pfam" id="PF25023">
    <property type="entry name" value="TEN_YD-shell"/>
    <property type="match status" value="1"/>
</dbReference>
<dbReference type="InterPro" id="IPR056823">
    <property type="entry name" value="TEN-like_YD-shell"/>
</dbReference>
<name>U2R2W0_9ACTN</name>
<feature type="compositionally biased region" description="Polar residues" evidence="2">
    <location>
        <begin position="226"/>
        <end position="236"/>
    </location>
</feature>
<reference evidence="5" key="1">
    <citation type="submission" date="2013-08" db="EMBL/GenBank/DDBJ databases">
        <authorList>
            <person name="Durkin A.S."/>
            <person name="Haft D.R."/>
            <person name="McCorrison J."/>
            <person name="Torralba M."/>
            <person name="Gillis M."/>
            <person name="Haft D.H."/>
            <person name="Methe B."/>
            <person name="Sutton G."/>
            <person name="Nelson K.E."/>
        </authorList>
    </citation>
    <scope>NUCLEOTIDE SEQUENCE [LARGE SCALE GENOMIC DNA]</scope>
    <source>
        <strain evidence="5">F0233</strain>
    </source>
</reference>
<evidence type="ECO:0000313" key="5">
    <source>
        <dbReference type="EMBL" id="ERK63211.1"/>
    </source>
</evidence>
<feature type="region of interest" description="Disordered" evidence="2">
    <location>
        <begin position="1701"/>
        <end position="1785"/>
    </location>
</feature>
<feature type="compositionally biased region" description="Low complexity" evidence="2">
    <location>
        <begin position="1726"/>
        <end position="1741"/>
    </location>
</feature>
<dbReference type="InterPro" id="IPR031325">
    <property type="entry name" value="RHS_repeat"/>
</dbReference>
<feature type="compositionally biased region" description="Polar residues" evidence="2">
    <location>
        <begin position="1775"/>
        <end position="1785"/>
    </location>
</feature>
<dbReference type="Gene3D" id="2.180.10.10">
    <property type="entry name" value="RHS repeat-associated core"/>
    <property type="match status" value="5"/>
</dbReference>
<gene>
    <name evidence="5" type="ORF">HMPREF0682_1631</name>
</gene>
<evidence type="ECO:0000313" key="6">
    <source>
        <dbReference type="Proteomes" id="UP000017052"/>
    </source>
</evidence>
<dbReference type="PANTHER" id="PTHR32305">
    <property type="match status" value="1"/>
</dbReference>
<dbReference type="SUPFAM" id="SSF69304">
    <property type="entry name" value="Tricorn protease N-terminal domain"/>
    <property type="match status" value="1"/>
</dbReference>
<keyword evidence="6" id="KW-1185">Reference proteome</keyword>
<feature type="region of interest" description="Disordered" evidence="2">
    <location>
        <begin position="197"/>
        <end position="240"/>
    </location>
</feature>
<dbReference type="Proteomes" id="UP000017052">
    <property type="component" value="Unassembled WGS sequence"/>
</dbReference>
<dbReference type="InterPro" id="IPR050708">
    <property type="entry name" value="T6SS_VgrG/RHS"/>
</dbReference>
<evidence type="ECO:0000256" key="2">
    <source>
        <dbReference type="SAM" id="MobiDB-lite"/>
    </source>
</evidence>
<evidence type="ECO:0000259" key="3">
    <source>
        <dbReference type="Pfam" id="PF20148"/>
    </source>
</evidence>
<dbReference type="NCBIfam" id="TIGR03696">
    <property type="entry name" value="Rhs_assc_core"/>
    <property type="match status" value="1"/>
</dbReference>
<keyword evidence="1" id="KW-0677">Repeat</keyword>
<dbReference type="EMBL" id="ACVN02000014">
    <property type="protein sequence ID" value="ERK63211.1"/>
    <property type="molecule type" value="Genomic_DNA"/>
</dbReference>
<dbReference type="Pfam" id="PF20148">
    <property type="entry name" value="DUF6531"/>
    <property type="match status" value="1"/>
</dbReference>
<protein>
    <submittedName>
        <fullName evidence="5">YD repeat protein (3 repeats)</fullName>
    </submittedName>
</protein>
<sequence>MVPEGCSLGVGSWSWGVSSPARGFGVVGGFPGVLLLLPRLVDGGVVLVAALSWFCLPAPGGSLVSDDLSLDDLHATSDVVWDYDVSADLAGKLDAAATAVSGQVGPRNSRKTTYGTEFRGYYAELWADNIETANQDARLLAERLGQVAQGVRDLEADARAEQARIDAAREWKRERDARSGLEKLGDKVDVLHLFHGDENPPKADPVPQMNKTYDSPAGGERKQFEGTRSGTSTTSALPDDLRGFTSQERAATDEIRGTPAALRGLVADFRATCRWGQLGCDQVLTGFDNYITSNDNDCARTDVVAANFEAAGGSGVISTVSDAAIGASLEANGVSERRPSLEIPAVQAVGNPPTSGYANDPVNTATGNFVENEEDLRFEGGTALLGWARSYSSLSGRTGGHGPGWASFDGCGLRFDSDGAVWTLADGREVVFSRLGAGFDRAEYDNFWLSAAGEGWVVTNNTGARWCFTSSGRPMLFSVNDGATVLFDYAGGRLRRIRHVRGHELVLEWDGDRIVAVRADDGRRVEYRYDGAGRLVEAVGPAGSRRYEWGEQGLIVAVIDADGVVEARNDYDERGRVVAQRSRFGRLTRFAYLPGRVTAVSDVDGGRSNTWVADGRGRLVAVTDCDGNRSRMAYDRWGNQVWAADPEGGQTVREFDARGRLVTEVVPTGAMRRLVWDEQDRLTDVISLEDGAEVARTSMAYEGAGQQPSVVTDGEGGRTRMVWDGGLLVEATDPTGVTVRFAYDGHGDLVASVDAEGNTTRIVRDSSGRPVEMISPSGAVTRYGYDAAGLLESRTDPDGARWGYEYSAGGRLTGMVNPLGARTGLEYSGHGELCATVDPLGRRVEQELDDLGNVSRVRLPDGAVWEYTHDGMSRLRQTVDPTGGVWQRHFDRFGRLAGTVDPAGVRAFWRHDSARGEVTVGDAASASVVRMDRWGRQVETVGPDGSQVSTRYDRAGRPVEFTDAVGGRTLVERDPAGRPTRIRRPSGASVRYDYDACGRLAGVRNELGSRTRLDYDADSRLVAEHWPTGERGWTRYDACGRVTARHVPGSGTFRWSYDRAGRVVRAKDPYNGVREFGYDAAGQLVTAVSGAGGTTRYGYDAAGRAVTITDPLGALTRRTFDAMNRCTSQTDQLDGTAYASYDAAGRFIKNVDPDGRVIEIGYDETGRQAWLRADGRLVSRTSRDPRNRCRTVEDFTDPDRPLTHTLSYDPRGLLVRHERGGACTGWAYDPDGLPVRVTAPGGAVTSLRRDAAGALVGVEHPGLATAVLERDPAGRLVRASAGGMVHEWEFTDGFITRHTAAAGDGRARVQVMEHTDDGALSAVTIDGERTRYRYDRAGQLVEAAGPDGAHTWAYDPGGRLTRETVDGETWQRTHDAAGRLLKAACGHKTITYTHDRSGRRTVEEHSDGRRREYEWTGLWTLSAVTDHHDDQVVRTTTVVDALGQLSRVNDEEVFFDDLTGRLLQAGGQTITHAGPLTATVPGGWLEPSWRPGRDTDPRDPYQPPTARTVLPGGLGLGPGGEARIAGTEWLGARVLDPASHGFLSPDPVEPTTGAGWAANPYSYAGNNPAGLYDPTGLHPITGQEMDAYRQANSPKWGTALAIVAGVALAFVPGAQGLGAALVAGAVLGGGASLIDQACTGYPIDWGQVGKDTLTGAAGGALGYGAGKGLQWAARTPAGQAVTGWAGRQTDRIPAVQRLTQNLGAKGAGQSTREAPPLTGDALDSVATPAKASPAPQAPQFQGYEAEVRNSTSAARLPQDANVNPKPPPALKTDRPVSQSTTQNQWAQDRVDHLRQQNVRDLRVNQQQVNAQGQRVGINRPDLQYTGKDGVRVCEEVDTSSSTRGPGHADRILANDPDAVVYLWDDVD</sequence>
<comment type="caution">
    <text evidence="5">The sequence shown here is derived from an EMBL/GenBank/DDBJ whole genome shotgun (WGS) entry which is preliminary data.</text>
</comment>
<accession>U2R2W0</accession>
<feature type="domain" description="DUF6531" evidence="3">
    <location>
        <begin position="360"/>
        <end position="432"/>
    </location>
</feature>
<dbReference type="NCBIfam" id="TIGR01643">
    <property type="entry name" value="YD_repeat_2x"/>
    <property type="match status" value="11"/>
</dbReference>
<feature type="compositionally biased region" description="Polar residues" evidence="2">
    <location>
        <begin position="1701"/>
        <end position="1712"/>
    </location>
</feature>
<organism evidence="5 6">
    <name type="scientific">Propionibacterium acidifaciens F0233</name>
    <dbReference type="NCBI Taxonomy" id="553198"/>
    <lineage>
        <taxon>Bacteria</taxon>
        <taxon>Bacillati</taxon>
        <taxon>Actinomycetota</taxon>
        <taxon>Actinomycetes</taxon>
        <taxon>Propionibacteriales</taxon>
        <taxon>Propionibacteriaceae</taxon>
        <taxon>Propionibacterium</taxon>
    </lineage>
</organism>
<dbReference type="Pfam" id="PF05593">
    <property type="entry name" value="RHS_repeat"/>
    <property type="match status" value="7"/>
</dbReference>
<feature type="domain" description="Teneurin-like YD-shell" evidence="4">
    <location>
        <begin position="476"/>
        <end position="662"/>
    </location>
</feature>
<dbReference type="InterPro" id="IPR022385">
    <property type="entry name" value="Rhs_assc_core"/>
</dbReference>
<evidence type="ECO:0000256" key="1">
    <source>
        <dbReference type="ARBA" id="ARBA00022737"/>
    </source>
</evidence>
<dbReference type="InterPro" id="IPR045351">
    <property type="entry name" value="DUF6531"/>
</dbReference>
<dbReference type="InterPro" id="IPR006530">
    <property type="entry name" value="YD"/>
</dbReference>